<dbReference type="InterPro" id="IPR051209">
    <property type="entry name" value="FAD-bind_Monooxygenase_sf"/>
</dbReference>
<comment type="cofactor">
    <cofactor evidence="1">
        <name>FAD</name>
        <dbReference type="ChEBI" id="CHEBI:57692"/>
    </cofactor>
</comment>
<dbReference type="InterPro" id="IPR020946">
    <property type="entry name" value="Flavin_mOase-like"/>
</dbReference>
<dbReference type="GO" id="GO:0050661">
    <property type="term" value="F:NADP binding"/>
    <property type="evidence" value="ECO:0007669"/>
    <property type="project" value="InterPro"/>
</dbReference>
<dbReference type="EMBL" id="JAPDRN010000055">
    <property type="protein sequence ID" value="KAJ9632552.1"/>
    <property type="molecule type" value="Genomic_DNA"/>
</dbReference>
<comment type="caution">
    <text evidence="6">The sequence shown here is derived from an EMBL/GenBank/DDBJ whole genome shotgun (WGS) entry which is preliminary data.</text>
</comment>
<dbReference type="SUPFAM" id="SSF51905">
    <property type="entry name" value="FAD/NAD(P)-binding domain"/>
    <property type="match status" value="3"/>
</dbReference>
<evidence type="ECO:0000313" key="6">
    <source>
        <dbReference type="EMBL" id="KAJ9632552.1"/>
    </source>
</evidence>
<evidence type="ECO:0000256" key="4">
    <source>
        <dbReference type="ARBA" id="ARBA00022827"/>
    </source>
</evidence>
<evidence type="ECO:0008006" key="8">
    <source>
        <dbReference type="Google" id="ProtNLM"/>
    </source>
</evidence>
<dbReference type="GO" id="GO:0004499">
    <property type="term" value="F:N,N-dimethylaniline monooxygenase activity"/>
    <property type="evidence" value="ECO:0007669"/>
    <property type="project" value="InterPro"/>
</dbReference>
<keyword evidence="3" id="KW-0285">Flavoprotein</keyword>
<dbReference type="Pfam" id="PF00743">
    <property type="entry name" value="FMO-like"/>
    <property type="match status" value="1"/>
</dbReference>
<dbReference type="Gene3D" id="3.50.50.60">
    <property type="entry name" value="FAD/NAD(P)-binding domain"/>
    <property type="match status" value="2"/>
</dbReference>
<reference evidence="6" key="1">
    <citation type="submission" date="2022-10" db="EMBL/GenBank/DDBJ databases">
        <title>Culturing micro-colonial fungi from biological soil crusts in the Mojave desert and describing Neophaeococcomyces mojavensis, and introducing the new genera and species Taxawa tesnikishii.</title>
        <authorList>
            <person name="Kurbessoian T."/>
            <person name="Stajich J.E."/>
        </authorList>
    </citation>
    <scope>NUCLEOTIDE SEQUENCE</scope>
    <source>
        <strain evidence="6">TK_35</strain>
    </source>
</reference>
<comment type="similarity">
    <text evidence="2">Belongs to the FAD-binding monooxygenase family.</text>
</comment>
<dbReference type="PANTHER" id="PTHR42877">
    <property type="entry name" value="L-ORNITHINE N(5)-MONOOXYGENASE-RELATED"/>
    <property type="match status" value="1"/>
</dbReference>
<evidence type="ECO:0000256" key="3">
    <source>
        <dbReference type="ARBA" id="ARBA00022630"/>
    </source>
</evidence>
<sequence>MERQLEPGSWDLTLYEKNARLGGTWFENTYPGIACDIPSPIYTYTFEPNPNWSFFYAHGAEIQGYFEGFARKYDLEHYIQLNTQVQRTAWDEELGIWRITLEDRLTGAKIHDWSHVLINGTGILNTWTWPNIEGLKDFKGPIMHSARWDHKVDFAGKSVGVIGKGSSAVQIIPQIQPIVKDLQVFMRPEGTWISPPFGFSTLGDEFRKEDNDPSSRQYHFSEEQKRHFAEHPEEHLRLRRKIECEINTMFSKIYKKNSEDNEMIREQMTKEMLRRIGPGHEELKKALIPTWAPGCRRVTPGDGFLEALVKDNVDCVFSGIEKITPDGILTADGRQHKFDILVCATGYKPAFGPAWEVVNGQGKTLKQDWEPYGGVNIYMGLSCPRFPNFFTIVGACATWSNGTLLPSIETSIEYSIQCMNKIQSEGIKSLSLKQQALDELYLHMDVFHKATVFQEPCRSWFKSGTKDARIYLWPGGTLHFLKSIKVPRYEDYDIEYINRLSRFAFYGNGEVKAQESGDPNEMSPYIRNADTPWNIE</sequence>
<evidence type="ECO:0000256" key="5">
    <source>
        <dbReference type="ARBA" id="ARBA00023002"/>
    </source>
</evidence>
<dbReference type="Proteomes" id="UP001172681">
    <property type="component" value="Unassembled WGS sequence"/>
</dbReference>
<dbReference type="AlphaFoldDB" id="A0AA38Y0X7"/>
<evidence type="ECO:0000313" key="7">
    <source>
        <dbReference type="Proteomes" id="UP001172681"/>
    </source>
</evidence>
<evidence type="ECO:0000256" key="1">
    <source>
        <dbReference type="ARBA" id="ARBA00001974"/>
    </source>
</evidence>
<keyword evidence="4" id="KW-0274">FAD</keyword>
<dbReference type="GO" id="GO:0050660">
    <property type="term" value="F:flavin adenine dinucleotide binding"/>
    <property type="evidence" value="ECO:0007669"/>
    <property type="project" value="InterPro"/>
</dbReference>
<proteinExistence type="inferred from homology"/>
<keyword evidence="7" id="KW-1185">Reference proteome</keyword>
<gene>
    <name evidence="6" type="ORF">H2204_007856</name>
</gene>
<dbReference type="PANTHER" id="PTHR42877:SF8">
    <property type="entry name" value="MONOOXYGENASE"/>
    <property type="match status" value="1"/>
</dbReference>
<evidence type="ECO:0000256" key="2">
    <source>
        <dbReference type="ARBA" id="ARBA00010139"/>
    </source>
</evidence>
<keyword evidence="5" id="KW-0560">Oxidoreductase</keyword>
<protein>
    <recommendedName>
        <fullName evidence="8">FAD/NAD(P)-binding domain-containing protein</fullName>
    </recommendedName>
</protein>
<name>A0AA38Y0X7_9EURO</name>
<dbReference type="InterPro" id="IPR036188">
    <property type="entry name" value="FAD/NAD-bd_sf"/>
</dbReference>
<organism evidence="6 7">
    <name type="scientific">Knufia peltigerae</name>
    <dbReference type="NCBI Taxonomy" id="1002370"/>
    <lineage>
        <taxon>Eukaryota</taxon>
        <taxon>Fungi</taxon>
        <taxon>Dikarya</taxon>
        <taxon>Ascomycota</taxon>
        <taxon>Pezizomycotina</taxon>
        <taxon>Eurotiomycetes</taxon>
        <taxon>Chaetothyriomycetidae</taxon>
        <taxon>Chaetothyriales</taxon>
        <taxon>Trichomeriaceae</taxon>
        <taxon>Knufia</taxon>
    </lineage>
</organism>
<accession>A0AA38Y0X7</accession>